<dbReference type="AlphaFoldDB" id="B5Y6E5"/>
<dbReference type="Proteomes" id="UP000001732">
    <property type="component" value="Chromosome"/>
</dbReference>
<reference evidence="3" key="1">
    <citation type="submission" date="2008-08" db="EMBL/GenBank/DDBJ databases">
        <title>The complete genome sequence of Coprothermobacter proteolyticus strain ATCC 5245 / DSM 5265 / BT.</title>
        <authorList>
            <person name="Dodson R.J."/>
            <person name="Durkin A.S."/>
            <person name="Wu M."/>
            <person name="Eisen J."/>
            <person name="Sutton G."/>
        </authorList>
    </citation>
    <scope>NUCLEOTIDE SEQUENCE [LARGE SCALE GENOMIC DNA]</scope>
    <source>
        <strain evidence="3">ATCC 35245 / DSM 5265 / OCM 4 / BT</strain>
    </source>
</reference>
<dbReference type="KEGG" id="cpo:COPRO5265_1567"/>
<keyword evidence="1" id="KW-1133">Transmembrane helix</keyword>
<keyword evidence="3" id="KW-1185">Reference proteome</keyword>
<evidence type="ECO:0000256" key="1">
    <source>
        <dbReference type="SAM" id="Phobius"/>
    </source>
</evidence>
<feature type="transmembrane region" description="Helical" evidence="1">
    <location>
        <begin position="20"/>
        <end position="39"/>
    </location>
</feature>
<dbReference type="HOGENOM" id="CLU_813072_0_0_9"/>
<name>B5Y6E5_COPPD</name>
<sequence>MNTKSDSKQVVRTLGQRLTIMAILGLVVITVLFGINQIVQKAANVPPGNGQGTGSGAIAQDVSVWTQTSKYDFDRGLIYQVDTSASPGDVVLAIKMQTVLDQFNDQRYINSEESQNISVEDGQVELLPLRSEGVLVSKNLFPQHIVRVESFNYEASIPWRASVKVQFSKDGVNWYSSAGTLDGWDKLSEGSHDIDLSNLNWVGVSEFYYRMAFDGGGLLGFMRPAVKEVELTYAAYHTSGSIASMVFDSGVENAQWDSICWEATLSMNATITFEVRASDTFFTRDSATPGWTSVEAEAVSNNSYRASVDLPSGRYKQWRATLSTSDTSTTPVLHEVRVYYY</sequence>
<reference evidence="2 3" key="2">
    <citation type="journal article" date="2014" name="Genome Announc.">
        <title>Complete Genome Sequence of Coprothermobacter proteolyticus DSM 5265.</title>
        <authorList>
            <person name="Alexiev A."/>
            <person name="Coil D.A."/>
            <person name="Badger J.H."/>
            <person name="Enticknap J."/>
            <person name="Ward N."/>
            <person name="Robb F.T."/>
            <person name="Eisen J.A."/>
        </authorList>
    </citation>
    <scope>NUCLEOTIDE SEQUENCE [LARGE SCALE GENOMIC DNA]</scope>
    <source>
        <strain evidence="3">ATCC 35245 / DSM 5265 / OCM 4 / BT</strain>
    </source>
</reference>
<keyword evidence="1" id="KW-0472">Membrane</keyword>
<protein>
    <submittedName>
        <fullName evidence="2">Uncharacterized protein</fullName>
    </submittedName>
</protein>
<dbReference type="EMBL" id="CP001145">
    <property type="protein sequence ID" value="ACI16979.1"/>
    <property type="molecule type" value="Genomic_DNA"/>
</dbReference>
<evidence type="ECO:0000313" key="2">
    <source>
        <dbReference type="EMBL" id="ACI16979.1"/>
    </source>
</evidence>
<organism evidence="2 3">
    <name type="scientific">Coprothermobacter proteolyticus (strain ATCC 35245 / DSM 5265 / OCM 4 / BT)</name>
    <dbReference type="NCBI Taxonomy" id="309798"/>
    <lineage>
        <taxon>Bacteria</taxon>
        <taxon>Pseudomonadati</taxon>
        <taxon>Coprothermobacterota</taxon>
        <taxon>Coprothermobacteria</taxon>
        <taxon>Coprothermobacterales</taxon>
        <taxon>Coprothermobacteraceae</taxon>
        <taxon>Coprothermobacter</taxon>
    </lineage>
</organism>
<keyword evidence="1" id="KW-0812">Transmembrane</keyword>
<proteinExistence type="predicted"/>
<gene>
    <name evidence="2" type="ordered locus">COPRO5265_1567</name>
</gene>
<dbReference type="RefSeq" id="WP_012543631.1">
    <property type="nucleotide sequence ID" value="NC_011295.1"/>
</dbReference>
<evidence type="ECO:0000313" key="3">
    <source>
        <dbReference type="Proteomes" id="UP000001732"/>
    </source>
</evidence>
<accession>B5Y6E5</accession>